<keyword evidence="2" id="KW-1185">Reference proteome</keyword>
<dbReference type="Proteomes" id="UP001476798">
    <property type="component" value="Unassembled WGS sequence"/>
</dbReference>
<dbReference type="EMBL" id="JAHRIO010092783">
    <property type="protein sequence ID" value="MEQ2189386.1"/>
    <property type="molecule type" value="Genomic_DNA"/>
</dbReference>
<comment type="caution">
    <text evidence="1">The sequence shown here is derived from an EMBL/GenBank/DDBJ whole genome shotgun (WGS) entry which is preliminary data.</text>
</comment>
<sequence length="70" mass="8104">MEESSYRWQESLTSFAGCESVRVDVLLTAANQCGDKFLQKLRPHLADLQNLIVVHLFFTAVVQRHLWSNR</sequence>
<evidence type="ECO:0000313" key="1">
    <source>
        <dbReference type="EMBL" id="MEQ2189386.1"/>
    </source>
</evidence>
<name>A0ABV0Q0T4_9TELE</name>
<protein>
    <submittedName>
        <fullName evidence="1">Uncharacterized protein</fullName>
    </submittedName>
</protein>
<organism evidence="1 2">
    <name type="scientific">Goodea atripinnis</name>
    <dbReference type="NCBI Taxonomy" id="208336"/>
    <lineage>
        <taxon>Eukaryota</taxon>
        <taxon>Metazoa</taxon>
        <taxon>Chordata</taxon>
        <taxon>Craniata</taxon>
        <taxon>Vertebrata</taxon>
        <taxon>Euteleostomi</taxon>
        <taxon>Actinopterygii</taxon>
        <taxon>Neopterygii</taxon>
        <taxon>Teleostei</taxon>
        <taxon>Neoteleostei</taxon>
        <taxon>Acanthomorphata</taxon>
        <taxon>Ovalentaria</taxon>
        <taxon>Atherinomorphae</taxon>
        <taxon>Cyprinodontiformes</taxon>
        <taxon>Goodeidae</taxon>
        <taxon>Goodea</taxon>
    </lineage>
</organism>
<proteinExistence type="predicted"/>
<evidence type="ECO:0000313" key="2">
    <source>
        <dbReference type="Proteomes" id="UP001476798"/>
    </source>
</evidence>
<gene>
    <name evidence="1" type="ORF">GOODEAATRI_024775</name>
</gene>
<accession>A0ABV0Q0T4</accession>
<reference evidence="1 2" key="1">
    <citation type="submission" date="2021-06" db="EMBL/GenBank/DDBJ databases">
        <authorList>
            <person name="Palmer J.M."/>
        </authorList>
    </citation>
    <scope>NUCLEOTIDE SEQUENCE [LARGE SCALE GENOMIC DNA]</scope>
    <source>
        <strain evidence="1 2">GA_2019</strain>
        <tissue evidence="1">Muscle</tissue>
    </source>
</reference>